<gene>
    <name evidence="1" type="ORF">MNEG_10669</name>
</gene>
<dbReference type="RefSeq" id="XP_013896313.1">
    <property type="nucleotide sequence ID" value="XM_014040859.1"/>
</dbReference>
<evidence type="ECO:0000313" key="2">
    <source>
        <dbReference type="Proteomes" id="UP000054498"/>
    </source>
</evidence>
<organism evidence="1 2">
    <name type="scientific">Monoraphidium neglectum</name>
    <dbReference type="NCBI Taxonomy" id="145388"/>
    <lineage>
        <taxon>Eukaryota</taxon>
        <taxon>Viridiplantae</taxon>
        <taxon>Chlorophyta</taxon>
        <taxon>core chlorophytes</taxon>
        <taxon>Chlorophyceae</taxon>
        <taxon>CS clade</taxon>
        <taxon>Sphaeropleales</taxon>
        <taxon>Selenastraceae</taxon>
        <taxon>Monoraphidium</taxon>
    </lineage>
</organism>
<evidence type="ECO:0000313" key="1">
    <source>
        <dbReference type="EMBL" id="KIY97293.1"/>
    </source>
</evidence>
<proteinExistence type="predicted"/>
<accession>A0A0D2KNS2</accession>
<name>A0A0D2KNS2_9CHLO</name>
<dbReference type="GeneID" id="25727854"/>
<dbReference type="KEGG" id="mng:MNEG_10669"/>
<reference evidence="1 2" key="1">
    <citation type="journal article" date="2013" name="BMC Genomics">
        <title>Reconstruction of the lipid metabolism for the microalga Monoraphidium neglectum from its genome sequence reveals characteristics suitable for biofuel production.</title>
        <authorList>
            <person name="Bogen C."/>
            <person name="Al-Dilaimi A."/>
            <person name="Albersmeier A."/>
            <person name="Wichmann J."/>
            <person name="Grundmann M."/>
            <person name="Rupp O."/>
            <person name="Lauersen K.J."/>
            <person name="Blifernez-Klassen O."/>
            <person name="Kalinowski J."/>
            <person name="Goesmann A."/>
            <person name="Mussgnug J.H."/>
            <person name="Kruse O."/>
        </authorList>
    </citation>
    <scope>NUCLEOTIDE SEQUENCE [LARGE SCALE GENOMIC DNA]</scope>
    <source>
        <strain evidence="1 2">SAG 48.87</strain>
    </source>
</reference>
<sequence>MTLRRWEQCKFAATPPAFGVCSDAQRAEGLQMAGRLFNGAPMQLQPCDLHSYIRGRTLWIIGDSHSKQLFKAIQCFLIDFWDQQECLVSNNERLNQQLDNLPVLKGDSKCIHVLGSGRVCFVGAVLGTSLLDNPKVASGGVLNLLRKRLADPQDIFVINFGVWHVKDGNAGLEQYNKALERLGSDYKLNKASWPHVFFRETPMSHSKDMKSNICLAAPQGWGLDYGRGRLYIQPLARSAAVQSLVSGGPLNAPARTILSGKYAMPVIGGFAYSVPLHGSHPGLRGTPALDCLHYCSHGLPEIITFELFRTFQSGITGVEPLDWPDPTSRLNCTPTNGKYR</sequence>
<dbReference type="AlphaFoldDB" id="A0A0D2KNS2"/>
<dbReference type="OrthoDB" id="505352at2759"/>
<dbReference type="EMBL" id="KK102631">
    <property type="protein sequence ID" value="KIY97293.1"/>
    <property type="molecule type" value="Genomic_DNA"/>
</dbReference>
<keyword evidence="2" id="KW-1185">Reference proteome</keyword>
<protein>
    <submittedName>
        <fullName evidence="1">Uncharacterized protein</fullName>
    </submittedName>
</protein>
<dbReference type="Proteomes" id="UP000054498">
    <property type="component" value="Unassembled WGS sequence"/>
</dbReference>